<reference evidence="1" key="1">
    <citation type="submission" date="2014-09" db="EMBL/GenBank/DDBJ databases">
        <authorList>
            <person name="Magalhaes I.L.F."/>
            <person name="Oliveira U."/>
            <person name="Santos F.R."/>
            <person name="Vidigal T.H.D.A."/>
            <person name="Brescovit A.D."/>
            <person name="Santos A.J."/>
        </authorList>
    </citation>
    <scope>NUCLEOTIDE SEQUENCE</scope>
    <source>
        <tissue evidence="1">Shoot tissue taken approximately 20 cm above the soil surface</tissue>
    </source>
</reference>
<sequence length="37" mass="4180">MCQPDEVSQSLFTLRSNSSHQDDTLYSILFLTEGNDS</sequence>
<accession>A0A0A8ZN86</accession>
<reference evidence="1" key="2">
    <citation type="journal article" date="2015" name="Data Brief">
        <title>Shoot transcriptome of the giant reed, Arundo donax.</title>
        <authorList>
            <person name="Barrero R.A."/>
            <person name="Guerrero F.D."/>
            <person name="Moolhuijzen P."/>
            <person name="Goolsby J.A."/>
            <person name="Tidwell J."/>
            <person name="Bellgard S.E."/>
            <person name="Bellgard M.I."/>
        </authorList>
    </citation>
    <scope>NUCLEOTIDE SEQUENCE</scope>
    <source>
        <tissue evidence="1">Shoot tissue taken approximately 20 cm above the soil surface</tissue>
    </source>
</reference>
<name>A0A0A8ZN86_ARUDO</name>
<dbReference type="EMBL" id="GBRH01258782">
    <property type="protein sequence ID" value="JAD39113.1"/>
    <property type="molecule type" value="Transcribed_RNA"/>
</dbReference>
<organism evidence="1">
    <name type="scientific">Arundo donax</name>
    <name type="common">Giant reed</name>
    <name type="synonym">Donax arundinaceus</name>
    <dbReference type="NCBI Taxonomy" id="35708"/>
    <lineage>
        <taxon>Eukaryota</taxon>
        <taxon>Viridiplantae</taxon>
        <taxon>Streptophyta</taxon>
        <taxon>Embryophyta</taxon>
        <taxon>Tracheophyta</taxon>
        <taxon>Spermatophyta</taxon>
        <taxon>Magnoliopsida</taxon>
        <taxon>Liliopsida</taxon>
        <taxon>Poales</taxon>
        <taxon>Poaceae</taxon>
        <taxon>PACMAD clade</taxon>
        <taxon>Arundinoideae</taxon>
        <taxon>Arundineae</taxon>
        <taxon>Arundo</taxon>
    </lineage>
</organism>
<proteinExistence type="predicted"/>
<protein>
    <submittedName>
        <fullName evidence="1">Uncharacterized protein</fullName>
    </submittedName>
</protein>
<evidence type="ECO:0000313" key="1">
    <source>
        <dbReference type="EMBL" id="JAD39113.1"/>
    </source>
</evidence>
<dbReference type="AlphaFoldDB" id="A0A0A8ZN86"/>